<feature type="region of interest" description="Disordered" evidence="6">
    <location>
        <begin position="25"/>
        <end position="54"/>
    </location>
</feature>
<evidence type="ECO:0000259" key="9">
    <source>
        <dbReference type="Pfam" id="PF22062"/>
    </source>
</evidence>
<feature type="region of interest" description="Disordered" evidence="6">
    <location>
        <begin position="485"/>
        <end position="546"/>
    </location>
</feature>
<dbReference type="InterPro" id="IPR016722">
    <property type="entry name" value="DNA_pol_alpha_bsu"/>
</dbReference>
<feature type="region of interest" description="Disordered" evidence="6">
    <location>
        <begin position="77"/>
        <end position="146"/>
    </location>
</feature>
<dbReference type="GO" id="GO:0006270">
    <property type="term" value="P:DNA replication initiation"/>
    <property type="evidence" value="ECO:0007669"/>
    <property type="project" value="TreeGrafter"/>
</dbReference>
<gene>
    <name evidence="10" type="ORF">GQ55_2G374300</name>
</gene>
<dbReference type="InterPro" id="IPR054300">
    <property type="entry name" value="OB_DPOA2"/>
</dbReference>
<dbReference type="Gene3D" id="3.60.21.60">
    <property type="match status" value="2"/>
</dbReference>
<feature type="region of interest" description="Disordered" evidence="6">
    <location>
        <begin position="705"/>
        <end position="724"/>
    </location>
</feature>
<accession>A0A2T7EWL6</accession>
<dbReference type="Gramene" id="PUZ72198">
    <property type="protein sequence ID" value="PUZ72198"/>
    <property type="gene ID" value="GQ55_2G374300"/>
</dbReference>
<dbReference type="Pfam" id="PF04042">
    <property type="entry name" value="DNA_pol_E_B"/>
    <property type="match status" value="1"/>
</dbReference>
<reference evidence="10 11" key="1">
    <citation type="submission" date="2018-04" db="EMBL/GenBank/DDBJ databases">
        <title>WGS assembly of Panicum hallii var. hallii HAL2.</title>
        <authorList>
            <person name="Lovell J."/>
            <person name="Jenkins J."/>
            <person name="Lowry D."/>
            <person name="Mamidi S."/>
            <person name="Sreedasyam A."/>
            <person name="Weng X."/>
            <person name="Barry K."/>
            <person name="Bonette J."/>
            <person name="Campitelli B."/>
            <person name="Daum C."/>
            <person name="Gordon S."/>
            <person name="Gould B."/>
            <person name="Lipzen A."/>
            <person name="MacQueen A."/>
            <person name="Palacio-Mejia J."/>
            <person name="Plott C."/>
            <person name="Shakirov E."/>
            <person name="Shu S."/>
            <person name="Yoshinaga Y."/>
            <person name="Zane M."/>
            <person name="Rokhsar D."/>
            <person name="Grimwood J."/>
            <person name="Schmutz J."/>
            <person name="Juenger T."/>
        </authorList>
    </citation>
    <scope>NUCLEOTIDE SEQUENCE [LARGE SCALE GENOMIC DNA]</scope>
    <source>
        <strain evidence="11">cv. HAL2</strain>
    </source>
</reference>
<dbReference type="PANTHER" id="PTHR23061">
    <property type="entry name" value="DNA POLYMERASE 2 ALPHA 70 KDA SUBUNIT"/>
    <property type="match status" value="1"/>
</dbReference>
<sequence>MPATGCLPTHRMPTAIPAPITTVHDAHAHAHAGTRPPPPSDCRRTSPSSQTTPACILSPSALELPLAAPRVHFHSARSATPNPISLAPQSPRPPPLSPAAALPSAPSPAGAAKLQHRRLLLPGRPFPHPAPPNPPPPPPPPPRRRRAVDDYLRTSAAMDDYDADAYDAGGYGLEDDCNAGGNGNDDLFGGGGGTRDFLSMGPGSSSDGGYGGLSAGAYPHSGSSSLRPSRLHFDGLDLNAEHGWSEVQDLLRGDEVQGSDRPRPIRVPPRGQNRTLGLRGPRSVRGGGRAGASGRRRSGTSGGTAPPYAQGGGSAPFGAADLPAGCRPPRHETSASDEATRGGGRRRRRAVQADTNRAAWSPEHTQAFCRIYCSQIDNGNCVRGVMNKYGWKEIQSRFYAATGFWHDRAQFGNRYRQLRGLWQFIQQLRTDSGLGRRPDGSAVATEAWWKANTMGHPEWKKLQSGWPIYLDELDRMFMGVAVDGSSSYVPGDEDPVDVTPNDEEEDSEDDHGLQTPQSTGSKRTRDSSQSLRSTATSPNKKTKSPAVRAMVSQMQLHNEIQTQRNAAMEGFMSKRLQVKQAEEAKMEKQFDTIMEAARDCGVTEDNAQLWIGVLKIAQDKGASYFFLRSLPHGRKALIEHYAREGVHCSEEGNEAADSDEEFENFMITQFMDDSADIGFIYGVWCCRQILSGGLGVPEPTGLLGSLQGQQVPSPRVSKRQRTSRQLDGLKLKRSYVDGFLSHLQNEVKERLIEEEANLHVYSSNDVDMLFNNSHADEAAFLDTPGSKQEKPPGESSNTELTPLTSDRPSSSRMAKTNGDRITPFATRVNKFTQQYVLNSDNAAIMPSKHEAETTEDELIRRIQPSQRCSLQVQRSQPEPGCRFMYDRMEDRFNYLEDRIRKSATLFSASGLCGEPADATLASEEKMFAVGMVTCDGEGRLNEKSILLQGSVEHSRGERVRLDLKDLDHFSLFPGQVVGIEGHNPSGHCFVASKLIDLLPVSVDAQLPSAKKQAVDDGSHHQNSDAGTLSRALSSVIAAGPYTTTDNLLFEPLQELLSYACRKQPQLLILMGPFIDSDHPDIKKGTVDQSFHDIFYSEVLRKIQDFTQYLGNTVRVILIPSVCDAHHDFVFPQPAFDLNLPEDITHQISSLANPSLFSSNQIHFGCCTVDILKQISGLEISRKPPAGKPGDRIGRLATHILKQQSYYPLYPPAGGVPLDFSLANEALEISSTPDVLLLPSDLAPFAKVLSLGEGSDDQKPFICLNPGRLAKGIGGGTFVDLYYNEDTSRTNASIIRI</sequence>
<evidence type="ECO:0000313" key="10">
    <source>
        <dbReference type="EMBL" id="PUZ72198.1"/>
    </source>
</evidence>
<evidence type="ECO:0000256" key="4">
    <source>
        <dbReference type="ARBA" id="ARBA00022705"/>
    </source>
</evidence>
<dbReference type="PANTHER" id="PTHR23061:SF12">
    <property type="entry name" value="DNA POLYMERASE ALPHA SUBUNIT B"/>
    <property type="match status" value="1"/>
</dbReference>
<feature type="compositionally biased region" description="Polar residues" evidence="6">
    <location>
        <begin position="794"/>
        <end position="814"/>
    </location>
</feature>
<dbReference type="Pfam" id="PF22062">
    <property type="entry name" value="OB_DPOA2"/>
    <property type="match status" value="1"/>
</dbReference>
<dbReference type="Proteomes" id="UP000244336">
    <property type="component" value="Chromosome 2"/>
</dbReference>
<dbReference type="EMBL" id="CM009750">
    <property type="protein sequence ID" value="PUZ72198.1"/>
    <property type="molecule type" value="Genomic_DNA"/>
</dbReference>
<dbReference type="GO" id="GO:0005658">
    <property type="term" value="C:alpha DNA polymerase:primase complex"/>
    <property type="evidence" value="ECO:0007669"/>
    <property type="project" value="TreeGrafter"/>
</dbReference>
<comment type="similarity">
    <text evidence="2">Belongs to the DNA polymerase alpha subunit B family.</text>
</comment>
<proteinExistence type="inferred from homology"/>
<dbReference type="InterPro" id="IPR024752">
    <property type="entry name" value="Myb/SANT-like_dom"/>
</dbReference>
<keyword evidence="5" id="KW-0539">Nucleus</keyword>
<feature type="domain" description="DNA polymerase alpha/delta/epsilon subunit B" evidence="7">
    <location>
        <begin position="1035"/>
        <end position="1246"/>
    </location>
</feature>
<name>A0A2T7EWL6_9POAL</name>
<dbReference type="OrthoDB" id="336885at2759"/>
<dbReference type="InterPro" id="IPR001579">
    <property type="entry name" value="Glyco_hydro_18_chit_AS"/>
</dbReference>
<feature type="region of interest" description="Disordered" evidence="6">
    <location>
        <begin position="251"/>
        <end position="355"/>
    </location>
</feature>
<evidence type="ECO:0000256" key="3">
    <source>
        <dbReference type="ARBA" id="ARBA00018596"/>
    </source>
</evidence>
<feature type="region of interest" description="Disordered" evidence="6">
    <location>
        <begin position="782"/>
        <end position="818"/>
    </location>
</feature>
<keyword evidence="11" id="KW-1185">Reference proteome</keyword>
<evidence type="ECO:0000259" key="8">
    <source>
        <dbReference type="Pfam" id="PF12776"/>
    </source>
</evidence>
<dbReference type="FunFam" id="3.60.21.60:FF:000004">
    <property type="entry name" value="DNA polymerase alpha subunit B"/>
    <property type="match status" value="1"/>
</dbReference>
<organism evidence="10 11">
    <name type="scientific">Panicum hallii var. hallii</name>
    <dbReference type="NCBI Taxonomy" id="1504633"/>
    <lineage>
        <taxon>Eukaryota</taxon>
        <taxon>Viridiplantae</taxon>
        <taxon>Streptophyta</taxon>
        <taxon>Embryophyta</taxon>
        <taxon>Tracheophyta</taxon>
        <taxon>Spermatophyta</taxon>
        <taxon>Magnoliopsida</taxon>
        <taxon>Liliopsida</taxon>
        <taxon>Poales</taxon>
        <taxon>Poaceae</taxon>
        <taxon>PACMAD clade</taxon>
        <taxon>Panicoideae</taxon>
        <taxon>Panicodae</taxon>
        <taxon>Paniceae</taxon>
        <taxon>Panicinae</taxon>
        <taxon>Panicum</taxon>
        <taxon>Panicum sect. Panicum</taxon>
    </lineage>
</organism>
<evidence type="ECO:0000256" key="2">
    <source>
        <dbReference type="ARBA" id="ARBA00007299"/>
    </source>
</evidence>
<evidence type="ECO:0000259" key="7">
    <source>
        <dbReference type="Pfam" id="PF04042"/>
    </source>
</evidence>
<dbReference type="GO" id="GO:0005975">
    <property type="term" value="P:carbohydrate metabolic process"/>
    <property type="evidence" value="ECO:0007669"/>
    <property type="project" value="InterPro"/>
</dbReference>
<dbReference type="Pfam" id="PF12776">
    <property type="entry name" value="Myb_DNA-bind_3"/>
    <property type="match status" value="1"/>
</dbReference>
<keyword evidence="4" id="KW-0235">DNA replication</keyword>
<evidence type="ECO:0000256" key="1">
    <source>
        <dbReference type="ARBA" id="ARBA00004123"/>
    </source>
</evidence>
<evidence type="ECO:0000313" key="11">
    <source>
        <dbReference type="Proteomes" id="UP000244336"/>
    </source>
</evidence>
<dbReference type="InterPro" id="IPR007185">
    <property type="entry name" value="DNA_pol_a/d/e_bsu"/>
</dbReference>
<dbReference type="STRING" id="1504633.A0A2T7EWL6"/>
<evidence type="ECO:0000256" key="5">
    <source>
        <dbReference type="ARBA" id="ARBA00023242"/>
    </source>
</evidence>
<feature type="compositionally biased region" description="Low complexity" evidence="6">
    <location>
        <begin position="98"/>
        <end position="112"/>
    </location>
</feature>
<feature type="compositionally biased region" description="Pro residues" evidence="6">
    <location>
        <begin position="124"/>
        <end position="141"/>
    </location>
</feature>
<feature type="compositionally biased region" description="Basic and acidic residues" evidence="6">
    <location>
        <begin position="251"/>
        <end position="263"/>
    </location>
</feature>
<dbReference type="GO" id="GO:0004553">
    <property type="term" value="F:hydrolase activity, hydrolyzing O-glycosyl compounds"/>
    <property type="evidence" value="ECO:0007669"/>
    <property type="project" value="InterPro"/>
</dbReference>
<comment type="subcellular location">
    <subcellularLocation>
        <location evidence="1">Nucleus</location>
    </subcellularLocation>
</comment>
<feature type="compositionally biased region" description="Acidic residues" evidence="6">
    <location>
        <begin position="491"/>
        <end position="509"/>
    </location>
</feature>
<dbReference type="GO" id="GO:0003677">
    <property type="term" value="F:DNA binding"/>
    <property type="evidence" value="ECO:0007669"/>
    <property type="project" value="InterPro"/>
</dbReference>
<feature type="compositionally biased region" description="Basic and acidic residues" evidence="6">
    <location>
        <begin position="329"/>
        <end position="340"/>
    </location>
</feature>
<evidence type="ECO:0000256" key="6">
    <source>
        <dbReference type="SAM" id="MobiDB-lite"/>
    </source>
</evidence>
<feature type="domain" description="DNA polymerase alpha subunit B OB" evidence="9">
    <location>
        <begin position="915"/>
        <end position="996"/>
    </location>
</feature>
<protein>
    <recommendedName>
        <fullName evidence="3">DNA polymerase alpha subunit B</fullName>
    </recommendedName>
</protein>
<feature type="domain" description="Myb/SANT-like" evidence="8">
    <location>
        <begin position="360"/>
        <end position="450"/>
    </location>
</feature>
<dbReference type="PROSITE" id="PS01095">
    <property type="entry name" value="GH18_1"/>
    <property type="match status" value="1"/>
</dbReference>
<feature type="compositionally biased region" description="Polar residues" evidence="6">
    <location>
        <begin position="514"/>
        <end position="539"/>
    </location>
</feature>